<reference evidence="4" key="1">
    <citation type="submission" date="2014-09" db="EMBL/GenBank/DDBJ databases">
        <title>Genome sequence of the luminous mushroom Mycena chlorophos for searching fungal bioluminescence genes.</title>
        <authorList>
            <person name="Tanaka Y."/>
            <person name="Kasuga D."/>
            <person name="Oba Y."/>
            <person name="Hase S."/>
            <person name="Sato K."/>
            <person name="Oba Y."/>
            <person name="Sakakibara Y."/>
        </authorList>
    </citation>
    <scope>NUCLEOTIDE SEQUENCE</scope>
</reference>
<keyword evidence="2" id="KW-0677">Repeat</keyword>
<evidence type="ECO:0008006" key="6">
    <source>
        <dbReference type="Google" id="ProtNLM"/>
    </source>
</evidence>
<dbReference type="PANTHER" id="PTHR22806">
    <property type="entry name" value="NUCLEOPORIN NUP37 P37 -RELATED"/>
    <property type="match status" value="1"/>
</dbReference>
<evidence type="ECO:0000256" key="2">
    <source>
        <dbReference type="ARBA" id="ARBA00022737"/>
    </source>
</evidence>
<feature type="repeat" description="WD" evidence="3">
    <location>
        <begin position="106"/>
        <end position="144"/>
    </location>
</feature>
<accession>A0ABQ0M477</accession>
<dbReference type="SUPFAM" id="SSF50978">
    <property type="entry name" value="WD40 repeat-like"/>
    <property type="match status" value="1"/>
</dbReference>
<dbReference type="InterPro" id="IPR036322">
    <property type="entry name" value="WD40_repeat_dom_sf"/>
</dbReference>
<dbReference type="Gene3D" id="2.130.10.10">
    <property type="entry name" value="YVTN repeat-like/Quinoprotein amine dehydrogenase"/>
    <property type="match status" value="1"/>
</dbReference>
<sequence length="361" mass="38926">MYSVELGSEIFCLRASLEDSSNLIAVGTEHSVEVFLLDDQKLANVASFHVGQRITALAFSPKTTSPPRSPDDWTIEIVAASANFGLHLLTKGAHSENNVFSFGGGLSGHHGTVVDLTFSGGLGEDAMRYVATVSADRLLIIWDLYPTSTPSSPTSPSDLSLSPTPRSQPTAYTIAFSHELRSVCSHPSSSKEFLVADARGSIFLTDWRSDPEETGDDSWRVFELVDPHALAASHSAPVGGGSASWKRDNVDIIGAVFDSRYSVWDVQRLQGGKPLMEAMCPEGADRFRWSPTMPVFAISSSLPKGASLSIRHLSHSSATTIQVAPRPHVLRDFDWVKVGRTPHIAAAVGRRIMVVGVDIDA</sequence>
<proteinExistence type="predicted"/>
<dbReference type="PROSITE" id="PS00678">
    <property type="entry name" value="WD_REPEATS_1"/>
    <property type="match status" value="1"/>
</dbReference>
<gene>
    <name evidence="4" type="ORF">MCHLO_14503</name>
</gene>
<protein>
    <recommendedName>
        <fullName evidence="6">WD40 repeat-like protein</fullName>
    </recommendedName>
</protein>
<keyword evidence="1 3" id="KW-0853">WD repeat</keyword>
<dbReference type="InterPro" id="IPR037626">
    <property type="entry name" value="NUP37"/>
</dbReference>
<evidence type="ECO:0000256" key="3">
    <source>
        <dbReference type="PROSITE-ProRule" id="PRU00221"/>
    </source>
</evidence>
<evidence type="ECO:0000313" key="4">
    <source>
        <dbReference type="EMBL" id="GAT58032.1"/>
    </source>
</evidence>
<dbReference type="InterPro" id="IPR015943">
    <property type="entry name" value="WD40/YVTN_repeat-like_dom_sf"/>
</dbReference>
<evidence type="ECO:0000313" key="5">
    <source>
        <dbReference type="Proteomes" id="UP000815677"/>
    </source>
</evidence>
<dbReference type="Proteomes" id="UP000815677">
    <property type="component" value="Unassembled WGS sequence"/>
</dbReference>
<dbReference type="PROSITE" id="PS50082">
    <property type="entry name" value="WD_REPEATS_2"/>
    <property type="match status" value="1"/>
</dbReference>
<evidence type="ECO:0000256" key="1">
    <source>
        <dbReference type="ARBA" id="ARBA00022574"/>
    </source>
</evidence>
<dbReference type="InterPro" id="IPR019775">
    <property type="entry name" value="WD40_repeat_CS"/>
</dbReference>
<name>A0ABQ0M477_MYCCL</name>
<dbReference type="EMBL" id="DF849547">
    <property type="protein sequence ID" value="GAT58032.1"/>
    <property type="molecule type" value="Genomic_DNA"/>
</dbReference>
<organism evidence="4 5">
    <name type="scientific">Mycena chlorophos</name>
    <name type="common">Agaric fungus</name>
    <name type="synonym">Agaricus chlorophos</name>
    <dbReference type="NCBI Taxonomy" id="658473"/>
    <lineage>
        <taxon>Eukaryota</taxon>
        <taxon>Fungi</taxon>
        <taxon>Dikarya</taxon>
        <taxon>Basidiomycota</taxon>
        <taxon>Agaricomycotina</taxon>
        <taxon>Agaricomycetes</taxon>
        <taxon>Agaricomycetidae</taxon>
        <taxon>Agaricales</taxon>
        <taxon>Marasmiineae</taxon>
        <taxon>Mycenaceae</taxon>
        <taxon>Mycena</taxon>
    </lineage>
</organism>
<keyword evidence="5" id="KW-1185">Reference proteome</keyword>
<dbReference type="PANTHER" id="PTHR22806:SF0">
    <property type="entry name" value="NUCLEOPORIN NUP37"/>
    <property type="match status" value="1"/>
</dbReference>
<dbReference type="InterPro" id="IPR001680">
    <property type="entry name" value="WD40_rpt"/>
</dbReference>